<name>A0A167SB01_PENCH</name>
<dbReference type="AlphaFoldDB" id="A0A167SB01"/>
<proteinExistence type="predicted"/>
<reference evidence="1" key="1">
    <citation type="journal article" date="2014" name="Genome Announc.">
        <title>Complete sequencing and chromosome-scale genome assembly of the industrial progenitor strain P2niaD18 from the penicillin producer Penicillium chrysogenum.</title>
        <authorList>
            <person name="Specht T."/>
            <person name="Dahlmann T.A."/>
            <person name="Zadra I."/>
            <person name="Kurnsteiner H."/>
            <person name="Kuck U."/>
        </authorList>
    </citation>
    <scope>NUCLEOTIDE SEQUENCE [LARGE SCALE GENOMIC DNA]</scope>
    <source>
        <strain evidence="1">P2niaD18</strain>
    </source>
</reference>
<organism evidence="1">
    <name type="scientific">Penicillium chrysogenum</name>
    <name type="common">Penicillium notatum</name>
    <dbReference type="NCBI Taxonomy" id="5076"/>
    <lineage>
        <taxon>Eukaryota</taxon>
        <taxon>Fungi</taxon>
        <taxon>Dikarya</taxon>
        <taxon>Ascomycota</taxon>
        <taxon>Pezizomycotina</taxon>
        <taxon>Eurotiomycetes</taxon>
        <taxon>Eurotiomycetidae</taxon>
        <taxon>Eurotiales</taxon>
        <taxon>Aspergillaceae</taxon>
        <taxon>Penicillium</taxon>
        <taxon>Penicillium chrysogenum species complex</taxon>
    </lineage>
</organism>
<dbReference type="EMBL" id="CM002799">
    <property type="protein sequence ID" value="KZN86974.1"/>
    <property type="molecule type" value="Genomic_DNA"/>
</dbReference>
<sequence>MEFERNLKTIKASYTTCPAVDELWTMVKITPSGGEEVWMGAPSEQRALMEWGDI</sequence>
<accession>A0A167SB01</accession>
<gene>
    <name evidence="1" type="ORF">EN45_055280</name>
</gene>
<dbReference type="Proteomes" id="UP000076449">
    <property type="component" value="Chromosome II"/>
</dbReference>
<evidence type="ECO:0000313" key="1">
    <source>
        <dbReference type="EMBL" id="KZN86974.1"/>
    </source>
</evidence>
<protein>
    <submittedName>
        <fullName evidence="1">Uncharacterized protein</fullName>
    </submittedName>
</protein>